<keyword evidence="4 7" id="KW-0547">Nucleotide-binding</keyword>
<dbReference type="WBParaSite" id="nRc.2.0.1.t36095-RA">
    <property type="protein sequence ID" value="nRc.2.0.1.t36095-RA"/>
    <property type="gene ID" value="nRc.2.0.1.g36095"/>
</dbReference>
<dbReference type="CDD" id="cd17872">
    <property type="entry name" value="GPN3"/>
    <property type="match status" value="1"/>
</dbReference>
<evidence type="ECO:0000256" key="2">
    <source>
        <dbReference type="ARBA" id="ARBA00005290"/>
    </source>
</evidence>
<comment type="function">
    <text evidence="1">Small GTPase required for proper localization of RNA polymerase II (RNAPII). May act at an RNAP assembly step prior to nuclear import.</text>
</comment>
<evidence type="ECO:0000256" key="5">
    <source>
        <dbReference type="ARBA" id="ARBA00022801"/>
    </source>
</evidence>
<dbReference type="InterPro" id="IPR027417">
    <property type="entry name" value="P-loop_NTPase"/>
</dbReference>
<name>A0A915KCJ2_ROMCU</name>
<evidence type="ECO:0000256" key="6">
    <source>
        <dbReference type="ARBA" id="ARBA00023134"/>
    </source>
</evidence>
<sequence>MRYCQLVIGPAGSGKSTYCNTIVRHCESLKRVVHVVNLDPAAEKFDYPCDIDIRDLVQLEDIMEDEELHLGPNGGLVYALEYFASNLEWLEEQLGDVEDDYVLFDCPGQIELYTHIPVMKTLVDALQSWNFRPCAVFLLDTQFMLESTKFFSGTLVALSAMVNLEIPHVNVLTKMDLLSKRNKDFVENFLDPDAHLFNYEQETFWDRKHKKLTRALARLLENYSLVKFVTLDSTDEESVNDLLLSIDNSIQYGEDAEIRDTYVGPGDVDEPENGKHKDNGLT</sequence>
<dbReference type="SUPFAM" id="SSF52540">
    <property type="entry name" value="P-loop containing nucleoside triphosphate hydrolases"/>
    <property type="match status" value="1"/>
</dbReference>
<dbReference type="InterPro" id="IPR004130">
    <property type="entry name" value="Gpn"/>
</dbReference>
<dbReference type="Proteomes" id="UP000887565">
    <property type="component" value="Unplaced"/>
</dbReference>
<dbReference type="Gene3D" id="3.40.50.300">
    <property type="entry name" value="P-loop containing nucleotide triphosphate hydrolases"/>
    <property type="match status" value="1"/>
</dbReference>
<evidence type="ECO:0000256" key="4">
    <source>
        <dbReference type="ARBA" id="ARBA00022741"/>
    </source>
</evidence>
<dbReference type="FunFam" id="3.40.50.300:FF:000616">
    <property type="entry name" value="GPN-loop GTPase 3"/>
    <property type="match status" value="1"/>
</dbReference>
<comment type="similarity">
    <text evidence="2 7">Belongs to the GPN-loop GTPase family.</text>
</comment>
<dbReference type="Pfam" id="PF03029">
    <property type="entry name" value="ATP_bind_1"/>
    <property type="match status" value="1"/>
</dbReference>
<organism evidence="9 10">
    <name type="scientific">Romanomermis culicivorax</name>
    <name type="common">Nematode worm</name>
    <dbReference type="NCBI Taxonomy" id="13658"/>
    <lineage>
        <taxon>Eukaryota</taxon>
        <taxon>Metazoa</taxon>
        <taxon>Ecdysozoa</taxon>
        <taxon>Nematoda</taxon>
        <taxon>Enoplea</taxon>
        <taxon>Dorylaimia</taxon>
        <taxon>Mermithida</taxon>
        <taxon>Mermithoidea</taxon>
        <taxon>Mermithidae</taxon>
        <taxon>Romanomermis</taxon>
    </lineage>
</organism>
<dbReference type="InterPro" id="IPR030228">
    <property type="entry name" value="Gpn3"/>
</dbReference>
<protein>
    <recommendedName>
        <fullName evidence="3 7">GPN-loop GTPase 3</fullName>
    </recommendedName>
</protein>
<evidence type="ECO:0000313" key="9">
    <source>
        <dbReference type="Proteomes" id="UP000887565"/>
    </source>
</evidence>
<dbReference type="GO" id="GO:0003924">
    <property type="term" value="F:GTPase activity"/>
    <property type="evidence" value="ECO:0007669"/>
    <property type="project" value="TreeGrafter"/>
</dbReference>
<dbReference type="PANTHER" id="PTHR21231">
    <property type="entry name" value="XPA-BINDING PROTEIN 1-RELATED"/>
    <property type="match status" value="1"/>
</dbReference>
<dbReference type="PANTHER" id="PTHR21231:SF7">
    <property type="entry name" value="GPN-LOOP GTPASE 3"/>
    <property type="match status" value="1"/>
</dbReference>
<reference evidence="10" key="1">
    <citation type="submission" date="2022-11" db="UniProtKB">
        <authorList>
            <consortium name="WormBaseParasite"/>
        </authorList>
    </citation>
    <scope>IDENTIFICATION</scope>
</reference>
<accession>A0A915KCJ2</accession>
<dbReference type="OMA" id="LYTHMTV"/>
<keyword evidence="6 7" id="KW-0342">GTP-binding</keyword>
<proteinExistence type="inferred from homology"/>
<evidence type="ECO:0000256" key="1">
    <source>
        <dbReference type="ARBA" id="ARBA00002411"/>
    </source>
</evidence>
<dbReference type="GO" id="GO:0005525">
    <property type="term" value="F:GTP binding"/>
    <property type="evidence" value="ECO:0007669"/>
    <property type="project" value="UniProtKB-KW"/>
</dbReference>
<keyword evidence="9" id="KW-1185">Reference proteome</keyword>
<feature type="compositionally biased region" description="Basic and acidic residues" evidence="8">
    <location>
        <begin position="272"/>
        <end position="282"/>
    </location>
</feature>
<evidence type="ECO:0000313" key="10">
    <source>
        <dbReference type="WBParaSite" id="nRc.2.0.1.t36095-RA"/>
    </source>
</evidence>
<dbReference type="AlphaFoldDB" id="A0A915KCJ2"/>
<keyword evidence="5 7" id="KW-0378">Hydrolase</keyword>
<evidence type="ECO:0000256" key="8">
    <source>
        <dbReference type="SAM" id="MobiDB-lite"/>
    </source>
</evidence>
<comment type="subunit">
    <text evidence="7">Binds to RNA polymerase II (RNAPII).</text>
</comment>
<feature type="region of interest" description="Disordered" evidence="8">
    <location>
        <begin position="261"/>
        <end position="282"/>
    </location>
</feature>
<evidence type="ECO:0000256" key="7">
    <source>
        <dbReference type="RuleBase" id="RU365059"/>
    </source>
</evidence>
<evidence type="ECO:0000256" key="3">
    <source>
        <dbReference type="ARBA" id="ARBA00014587"/>
    </source>
</evidence>
<comment type="function">
    <text evidence="7">Small GTPase required for proper nuclear import of RNA polymerase II and III (RNAPII and RNAPIII). May act at an RNAP assembly step prior to nuclear import.</text>
</comment>